<keyword evidence="1 7" id="KW-0596">Phosphopantetheine</keyword>
<keyword evidence="2 7" id="KW-0444">Lipid biosynthesis</keyword>
<dbReference type="UniPathway" id="UPA00094"/>
<evidence type="ECO:0000256" key="4">
    <source>
        <dbReference type="ARBA" id="ARBA00022832"/>
    </source>
</evidence>
<sequence length="84" mass="9149">MNRDDLFKAMVDACTEILGVSEDAVTPDAVLREDLNADSLDLAELAMAMEDRVGVSVPDQAFKRVTTVSETLDLIEQHLTPAQS</sequence>
<dbReference type="SUPFAM" id="SSF47336">
    <property type="entry name" value="ACP-like"/>
    <property type="match status" value="1"/>
</dbReference>
<comment type="function">
    <text evidence="7">Carrier of the growing fatty acid chain in fatty acid biosynthesis.</text>
</comment>
<name>A0A4Y3QWG7_STRCI</name>
<accession>A0A4Y3QWG7</accession>
<dbReference type="Pfam" id="PF00550">
    <property type="entry name" value="PP-binding"/>
    <property type="match status" value="1"/>
</dbReference>
<dbReference type="InterPro" id="IPR003231">
    <property type="entry name" value="ACP"/>
</dbReference>
<comment type="pathway">
    <text evidence="7">Lipid metabolism; fatty acid biosynthesis.</text>
</comment>
<comment type="caution">
    <text evidence="9">The sequence shown here is derived from an EMBL/GenBank/DDBJ whole genome shotgun (WGS) entry which is preliminary data.</text>
</comment>
<dbReference type="PROSITE" id="PS50075">
    <property type="entry name" value="CARRIER"/>
    <property type="match status" value="1"/>
</dbReference>
<evidence type="ECO:0000313" key="10">
    <source>
        <dbReference type="Proteomes" id="UP000319210"/>
    </source>
</evidence>
<evidence type="ECO:0000256" key="7">
    <source>
        <dbReference type="HAMAP-Rule" id="MF_01217"/>
    </source>
</evidence>
<feature type="modified residue" description="O-(pantetheine 4'-phosphoryl)serine" evidence="7">
    <location>
        <position position="39"/>
    </location>
</feature>
<evidence type="ECO:0000259" key="8">
    <source>
        <dbReference type="PROSITE" id="PS50075"/>
    </source>
</evidence>
<dbReference type="GO" id="GO:0005829">
    <property type="term" value="C:cytosol"/>
    <property type="evidence" value="ECO:0007669"/>
    <property type="project" value="TreeGrafter"/>
</dbReference>
<dbReference type="AlphaFoldDB" id="A0A4Y3QWG7"/>
<dbReference type="InterPro" id="IPR036736">
    <property type="entry name" value="ACP-like_sf"/>
</dbReference>
<dbReference type="HAMAP" id="MF_01217">
    <property type="entry name" value="Acyl_carrier"/>
    <property type="match status" value="1"/>
</dbReference>
<dbReference type="OrthoDB" id="9810208at2"/>
<dbReference type="PROSITE" id="PS00012">
    <property type="entry name" value="PHOSPHOPANTETHEINE"/>
    <property type="match status" value="1"/>
</dbReference>
<dbReference type="RefSeq" id="WP_030874511.1">
    <property type="nucleotide sequence ID" value="NZ_BJMM01000004.1"/>
</dbReference>
<keyword evidence="3 7" id="KW-0597">Phosphoprotein</keyword>
<keyword evidence="10" id="KW-1185">Reference proteome</keyword>
<dbReference type="GO" id="GO:0016020">
    <property type="term" value="C:membrane"/>
    <property type="evidence" value="ECO:0007669"/>
    <property type="project" value="GOC"/>
</dbReference>
<comment type="subcellular location">
    <subcellularLocation>
        <location evidence="7">Cytoplasm</location>
    </subcellularLocation>
</comment>
<evidence type="ECO:0000256" key="2">
    <source>
        <dbReference type="ARBA" id="ARBA00022516"/>
    </source>
</evidence>
<evidence type="ECO:0000256" key="1">
    <source>
        <dbReference type="ARBA" id="ARBA00022450"/>
    </source>
</evidence>
<reference evidence="9 10" key="1">
    <citation type="submission" date="2019-06" db="EMBL/GenBank/DDBJ databases">
        <title>Whole genome shotgun sequence of Streptomyces cacaoi subsp. cacaoi NBRC 12748.</title>
        <authorList>
            <person name="Hosoyama A."/>
            <person name="Uohara A."/>
            <person name="Ohji S."/>
            <person name="Ichikawa N."/>
        </authorList>
    </citation>
    <scope>NUCLEOTIDE SEQUENCE [LARGE SCALE GENOMIC DNA]</scope>
    <source>
        <strain evidence="9 10">NBRC 12748</strain>
    </source>
</reference>
<comment type="similarity">
    <text evidence="7">Belongs to the acyl carrier protein (ACP) family.</text>
</comment>
<dbReference type="GO" id="GO:0000036">
    <property type="term" value="F:acyl carrier activity"/>
    <property type="evidence" value="ECO:0007669"/>
    <property type="project" value="UniProtKB-UniRule"/>
</dbReference>
<keyword evidence="5 7" id="KW-0443">Lipid metabolism</keyword>
<dbReference type="Gene3D" id="1.10.1200.10">
    <property type="entry name" value="ACP-like"/>
    <property type="match status" value="1"/>
</dbReference>
<dbReference type="EMBL" id="BJMM01000004">
    <property type="protein sequence ID" value="GEB48923.1"/>
    <property type="molecule type" value="Genomic_DNA"/>
</dbReference>
<evidence type="ECO:0000256" key="5">
    <source>
        <dbReference type="ARBA" id="ARBA00023098"/>
    </source>
</evidence>
<dbReference type="GO" id="GO:0000035">
    <property type="term" value="F:acyl binding"/>
    <property type="evidence" value="ECO:0007669"/>
    <property type="project" value="TreeGrafter"/>
</dbReference>
<dbReference type="NCBIfam" id="NF002148">
    <property type="entry name" value="PRK00982.1-2"/>
    <property type="match status" value="1"/>
</dbReference>
<evidence type="ECO:0000256" key="3">
    <source>
        <dbReference type="ARBA" id="ARBA00022553"/>
    </source>
</evidence>
<keyword evidence="4 7" id="KW-0276">Fatty acid metabolism</keyword>
<keyword evidence="6 7" id="KW-0275">Fatty acid biosynthesis</keyword>
<evidence type="ECO:0000256" key="6">
    <source>
        <dbReference type="ARBA" id="ARBA00023160"/>
    </source>
</evidence>
<dbReference type="PANTHER" id="PTHR20863:SF76">
    <property type="entry name" value="CARRIER DOMAIN-CONTAINING PROTEIN"/>
    <property type="match status" value="1"/>
</dbReference>
<dbReference type="GO" id="GO:0009245">
    <property type="term" value="P:lipid A biosynthetic process"/>
    <property type="evidence" value="ECO:0007669"/>
    <property type="project" value="TreeGrafter"/>
</dbReference>
<evidence type="ECO:0000313" key="9">
    <source>
        <dbReference type="EMBL" id="GEB48923.1"/>
    </source>
</evidence>
<dbReference type="InterPro" id="IPR006162">
    <property type="entry name" value="Ppantetheine_attach_site"/>
</dbReference>
<feature type="domain" description="Carrier" evidence="8">
    <location>
        <begin position="1"/>
        <end position="79"/>
    </location>
</feature>
<protein>
    <recommendedName>
        <fullName evidence="7">Acyl carrier protein</fullName>
        <shortName evidence="7">ACP</shortName>
    </recommendedName>
</protein>
<organism evidence="9 10">
    <name type="scientific">Streptomyces cacaoi</name>
    <dbReference type="NCBI Taxonomy" id="1898"/>
    <lineage>
        <taxon>Bacteria</taxon>
        <taxon>Bacillati</taxon>
        <taxon>Actinomycetota</taxon>
        <taxon>Actinomycetes</taxon>
        <taxon>Kitasatosporales</taxon>
        <taxon>Streptomycetaceae</taxon>
        <taxon>Streptomyces</taxon>
    </lineage>
</organism>
<keyword evidence="7" id="KW-0963">Cytoplasm</keyword>
<gene>
    <name evidence="9" type="primary">acpP_1</name>
    <name evidence="7" type="synonym">acpP</name>
    <name evidence="9" type="ORF">SCA03_14740</name>
</gene>
<comment type="PTM">
    <text evidence="7">4'-phosphopantetheine is transferred from CoA to a specific serine of apo-ACP by AcpS. This modification is essential for activity because fatty acids are bound in thioester linkage to the sulfhydryl of the prosthetic group.</text>
</comment>
<proteinExistence type="inferred from homology"/>
<dbReference type="Proteomes" id="UP000319210">
    <property type="component" value="Unassembled WGS sequence"/>
</dbReference>
<dbReference type="PANTHER" id="PTHR20863">
    <property type="entry name" value="ACYL CARRIER PROTEIN"/>
    <property type="match status" value="1"/>
</dbReference>
<dbReference type="InterPro" id="IPR009081">
    <property type="entry name" value="PP-bd_ACP"/>
</dbReference>